<dbReference type="InterPro" id="IPR018959">
    <property type="entry name" value="DUF1989"/>
</dbReference>
<keyword evidence="3" id="KW-1185">Reference proteome</keyword>
<evidence type="ECO:0000259" key="1">
    <source>
        <dbReference type="Pfam" id="PF09347"/>
    </source>
</evidence>
<reference evidence="3" key="1">
    <citation type="submission" date="2016-11" db="EMBL/GenBank/DDBJ databases">
        <authorList>
            <person name="Varghese N."/>
            <person name="Submissions S."/>
        </authorList>
    </citation>
    <scope>NUCLEOTIDE SEQUENCE [LARGE SCALE GENOMIC DNA]</scope>
    <source>
        <strain evidence="3">UWOS</strain>
    </source>
</reference>
<dbReference type="InterPro" id="IPR017791">
    <property type="entry name" value="UAAP2"/>
</dbReference>
<name>A0A1M6VMX9_9BACT</name>
<evidence type="ECO:0000313" key="2">
    <source>
        <dbReference type="EMBL" id="SHK82858.1"/>
    </source>
</evidence>
<dbReference type="RefSeq" id="WP_073304847.1">
    <property type="nucleotide sequence ID" value="NZ_FRAW01000019.1"/>
</dbReference>
<dbReference type="PANTHER" id="PTHR31527">
    <property type="entry name" value="RE64534P"/>
    <property type="match status" value="1"/>
</dbReference>
<protein>
    <recommendedName>
        <fullName evidence="1">DUF1989 domain-containing protein</fullName>
    </recommendedName>
</protein>
<dbReference type="NCBIfam" id="TIGR03424">
    <property type="entry name" value="urea_degr_1"/>
    <property type="match status" value="1"/>
</dbReference>
<proteinExistence type="predicted"/>
<gene>
    <name evidence="2" type="ORF">SAMN05720469_11941</name>
</gene>
<dbReference type="Proteomes" id="UP000184275">
    <property type="component" value="Unassembled WGS sequence"/>
</dbReference>
<dbReference type="Pfam" id="PF09347">
    <property type="entry name" value="DUF1989"/>
    <property type="match status" value="1"/>
</dbReference>
<dbReference type="PANTHER" id="PTHR31527:SF0">
    <property type="entry name" value="RE64534P"/>
    <property type="match status" value="1"/>
</dbReference>
<sequence>MVTKYLESSLREEDAVYSEDVPAGEGWMHLIKKGQIFRILDLEGNQAVDTLFISATNPEERYSVQQTVQRQANCLVGVGTKLYSNDDNPMLTVIADTCGDHDTLGCACSCESNTCRYALDKRYMHACRESFLKVLLAKPGFDKRDQVNNLNFFMYVPFDEQGNLNFADGISSPGKYVEMKAEMDVYAVVSNCPQLNNPCNAYNPTPVRMLIWDEEDL</sequence>
<feature type="domain" description="DUF1989" evidence="1">
    <location>
        <begin position="20"/>
        <end position="185"/>
    </location>
</feature>
<organism evidence="2 3">
    <name type="scientific">Fibrobacter intestinalis</name>
    <dbReference type="NCBI Taxonomy" id="28122"/>
    <lineage>
        <taxon>Bacteria</taxon>
        <taxon>Pseudomonadati</taxon>
        <taxon>Fibrobacterota</taxon>
        <taxon>Fibrobacteria</taxon>
        <taxon>Fibrobacterales</taxon>
        <taxon>Fibrobacteraceae</taxon>
        <taxon>Fibrobacter</taxon>
    </lineage>
</organism>
<evidence type="ECO:0000313" key="3">
    <source>
        <dbReference type="Proteomes" id="UP000184275"/>
    </source>
</evidence>
<dbReference type="EMBL" id="FRAW01000019">
    <property type="protein sequence ID" value="SHK82858.1"/>
    <property type="molecule type" value="Genomic_DNA"/>
</dbReference>
<accession>A0A1M6VMX9</accession>
<dbReference type="AlphaFoldDB" id="A0A1M6VMX9"/>